<feature type="coiled-coil region" evidence="1">
    <location>
        <begin position="62"/>
        <end position="104"/>
    </location>
</feature>
<organism evidence="2 3">
    <name type="scientific">Rotaria socialis</name>
    <dbReference type="NCBI Taxonomy" id="392032"/>
    <lineage>
        <taxon>Eukaryota</taxon>
        <taxon>Metazoa</taxon>
        <taxon>Spiralia</taxon>
        <taxon>Gnathifera</taxon>
        <taxon>Rotifera</taxon>
        <taxon>Eurotatoria</taxon>
        <taxon>Bdelloidea</taxon>
        <taxon>Philodinida</taxon>
        <taxon>Philodinidae</taxon>
        <taxon>Rotaria</taxon>
    </lineage>
</organism>
<accession>A0A821XIW4</accession>
<dbReference type="Proteomes" id="UP000663838">
    <property type="component" value="Unassembled WGS sequence"/>
</dbReference>
<evidence type="ECO:0000256" key="1">
    <source>
        <dbReference type="SAM" id="Coils"/>
    </source>
</evidence>
<comment type="caution">
    <text evidence="2">The sequence shown here is derived from an EMBL/GenBank/DDBJ whole genome shotgun (WGS) entry which is preliminary data.</text>
</comment>
<proteinExistence type="predicted"/>
<gene>
    <name evidence="2" type="ORF">TOA249_LOCUS33415</name>
</gene>
<keyword evidence="1" id="KW-0175">Coiled coil</keyword>
<dbReference type="EMBL" id="CAJOBS010010641">
    <property type="protein sequence ID" value="CAF4941847.1"/>
    <property type="molecule type" value="Genomic_DNA"/>
</dbReference>
<reference evidence="2" key="1">
    <citation type="submission" date="2021-02" db="EMBL/GenBank/DDBJ databases">
        <authorList>
            <person name="Nowell W R."/>
        </authorList>
    </citation>
    <scope>NUCLEOTIDE SEQUENCE</scope>
</reference>
<protein>
    <submittedName>
        <fullName evidence="2">Uncharacterized protein</fullName>
    </submittedName>
</protein>
<feature type="non-terminal residue" evidence="2">
    <location>
        <position position="1"/>
    </location>
</feature>
<sequence>MNEHRDLFNEIKTRLEFEREDRRLVEAQLTSKLNDVQSTVNSTRSTQSEIVKTMENMRRESITQIEQTHIRLRQEMNDMNNQSLQRTADKLDRLRDEIDYKMKETEK</sequence>
<name>A0A821XIW4_9BILA</name>
<evidence type="ECO:0000313" key="3">
    <source>
        <dbReference type="Proteomes" id="UP000663838"/>
    </source>
</evidence>
<dbReference type="AlphaFoldDB" id="A0A821XIW4"/>
<evidence type="ECO:0000313" key="2">
    <source>
        <dbReference type="EMBL" id="CAF4941847.1"/>
    </source>
</evidence>